<proteinExistence type="predicted"/>
<evidence type="ECO:0000313" key="4">
    <source>
        <dbReference type="Proteomes" id="UP000312326"/>
    </source>
</evidence>
<keyword evidence="1" id="KW-1188">Viral release from host cell</keyword>
<dbReference type="RefSeq" id="WP_139962245.1">
    <property type="nucleotide sequence ID" value="NZ_CP029754.1"/>
</dbReference>
<reference evidence="3 4" key="1">
    <citation type="submission" date="2018-06" db="EMBL/GenBank/DDBJ databases">
        <title>Complete genome sequnece of Lactobacillus amylovorus PMRA3.</title>
        <authorList>
            <person name="Nam Y.-D."/>
            <person name="Chung W.-H."/>
            <person name="Park Y.S."/>
            <person name="Kang J."/>
        </authorList>
    </citation>
    <scope>NUCLEOTIDE SEQUENCE [LARGE SCALE GENOMIC DNA]</scope>
    <source>
        <strain evidence="3 4">PMRA3</strain>
    </source>
</reference>
<name>A0A5B8EF54_LACAM</name>
<gene>
    <name evidence="3" type="ORF">DM298_04475</name>
</gene>
<dbReference type="PANTHER" id="PTHR37813:SF1">
    <property type="entry name" value="FELS-2 PROPHAGE PROTEIN"/>
    <property type="match status" value="1"/>
</dbReference>
<dbReference type="InterPro" id="IPR010090">
    <property type="entry name" value="Phage_tape_meas"/>
</dbReference>
<dbReference type="Proteomes" id="UP000312326">
    <property type="component" value="Chromosome"/>
</dbReference>
<dbReference type="AlphaFoldDB" id="A0A5B8EF54"/>
<feature type="domain" description="Phage tail tape measure protein" evidence="2">
    <location>
        <begin position="231"/>
        <end position="362"/>
    </location>
</feature>
<dbReference type="NCBIfam" id="TIGR01760">
    <property type="entry name" value="tape_meas_TP901"/>
    <property type="match status" value="1"/>
</dbReference>
<sequence>MAQHETYSLGIDTNFDSVLKANKAINAMYEGLKKVNSGFSGMHAPRGLPAEINHMSAVTASYVQRLESEGKTYEANKVKVKAYAESLNYLNGKQKALETQLGKIAEKSGKTSETYKEQQVRINATATSINHLQKEMDKLHPTGFNKVTSDARRASKAVDSIKSHLHNAFDNIKVGAGVVTAGIGAIGASAISGAKKLASVQQNYKEITNLAVLGGEKQKEVTKAVKDMQAQGRDMSIKYGKSQKEIAAGYEDLVKRGYTTKQALGAMRTELQASVASGDQFSDVTTVSSQVLDAFGMRAKTTAGMIRNTKKAVNELAYSADATSTGFKDIGIGMSYVGTAAKANKLSLAETASALGVLSNNGLWKLAS</sequence>
<organism evidence="3 4">
    <name type="scientific">Lactobacillus amylovorus</name>
    <dbReference type="NCBI Taxonomy" id="1604"/>
    <lineage>
        <taxon>Bacteria</taxon>
        <taxon>Bacillati</taxon>
        <taxon>Bacillota</taxon>
        <taxon>Bacilli</taxon>
        <taxon>Lactobacillales</taxon>
        <taxon>Lactobacillaceae</taxon>
        <taxon>Lactobacillus</taxon>
    </lineage>
</organism>
<dbReference type="PANTHER" id="PTHR37813">
    <property type="entry name" value="FELS-2 PROPHAGE PROTEIN"/>
    <property type="match status" value="1"/>
</dbReference>
<dbReference type="Pfam" id="PF10145">
    <property type="entry name" value="PhageMin_Tail"/>
    <property type="match status" value="1"/>
</dbReference>
<evidence type="ECO:0000256" key="1">
    <source>
        <dbReference type="ARBA" id="ARBA00022612"/>
    </source>
</evidence>
<protein>
    <submittedName>
        <fullName evidence="3">Phage tail tape measure protein</fullName>
    </submittedName>
</protein>
<dbReference type="EMBL" id="CP029754">
    <property type="protein sequence ID" value="QDD70216.1"/>
    <property type="molecule type" value="Genomic_DNA"/>
</dbReference>
<evidence type="ECO:0000259" key="2">
    <source>
        <dbReference type="Pfam" id="PF10145"/>
    </source>
</evidence>
<evidence type="ECO:0000313" key="3">
    <source>
        <dbReference type="EMBL" id="QDD70216.1"/>
    </source>
</evidence>
<accession>A0A5B8EF54</accession>